<dbReference type="GO" id="GO:0015986">
    <property type="term" value="P:proton motive force-driven ATP synthesis"/>
    <property type="evidence" value="ECO:0007669"/>
    <property type="project" value="InterPro"/>
</dbReference>
<evidence type="ECO:0000256" key="8">
    <source>
        <dbReference type="ARBA" id="ARBA00023065"/>
    </source>
</evidence>
<keyword evidence="6 12" id="KW-0375">Hydrogen ion transport</keyword>
<evidence type="ECO:0000256" key="4">
    <source>
        <dbReference type="ARBA" id="ARBA00022547"/>
    </source>
</evidence>
<keyword evidence="8 12" id="KW-0406">Ion transport</keyword>
<keyword evidence="5 12" id="KW-0812">Transmembrane</keyword>
<evidence type="ECO:0000256" key="10">
    <source>
        <dbReference type="ARBA" id="ARBA00023136"/>
    </source>
</evidence>
<accession>A0A343VTE7</accession>
<sequence length="53" mass="6407">MPQLIPTPWFLTLLFFWLALTVFSPKKTLHITPNDPLTNTTKMQHQDWNWPWL</sequence>
<dbReference type="GO" id="GO:0015078">
    <property type="term" value="F:proton transmembrane transporter activity"/>
    <property type="evidence" value="ECO:0007669"/>
    <property type="project" value="InterPro"/>
</dbReference>
<evidence type="ECO:0000256" key="7">
    <source>
        <dbReference type="ARBA" id="ARBA00022989"/>
    </source>
</evidence>
<keyword evidence="3 12" id="KW-0813">Transport</keyword>
<evidence type="ECO:0000256" key="2">
    <source>
        <dbReference type="ARBA" id="ARBA00008892"/>
    </source>
</evidence>
<keyword evidence="10" id="KW-0472">Membrane</keyword>
<evidence type="ECO:0000256" key="1">
    <source>
        <dbReference type="ARBA" id="ARBA00004304"/>
    </source>
</evidence>
<evidence type="ECO:0000256" key="9">
    <source>
        <dbReference type="ARBA" id="ARBA00023128"/>
    </source>
</evidence>
<evidence type="ECO:0000256" key="12">
    <source>
        <dbReference type="RuleBase" id="RU003661"/>
    </source>
</evidence>
<evidence type="ECO:0000256" key="3">
    <source>
        <dbReference type="ARBA" id="ARBA00022448"/>
    </source>
</evidence>
<dbReference type="AlphaFoldDB" id="A0A343VTE7"/>
<reference evidence="14" key="1">
    <citation type="journal article" date="2018" name="Mol. Phylogenet. Evol.">
        <title>A large-scale phylogeny of Microhylidae inferred from a combined dataset of 121 genes and 427 taxa.</title>
        <authorList>
            <person name="Tu N."/>
            <person name="Yang M."/>
            <person name="Liang D."/>
            <person name="Zhang P."/>
        </authorList>
    </citation>
    <scope>NUCLEOTIDE SEQUENCE</scope>
</reference>
<dbReference type="Pfam" id="PF00895">
    <property type="entry name" value="ATP-synt_8"/>
    <property type="match status" value="1"/>
</dbReference>
<keyword evidence="13" id="KW-0732">Signal</keyword>
<dbReference type="PANTHER" id="PTHR39937">
    <property type="entry name" value="ATP SYNTHASE PROTEIN 8"/>
    <property type="match status" value="1"/>
</dbReference>
<dbReference type="EMBL" id="MG020776">
    <property type="protein sequence ID" value="AVP25662.1"/>
    <property type="molecule type" value="Genomic_DNA"/>
</dbReference>
<keyword evidence="9 12" id="KW-0496">Mitochondrion</keyword>
<evidence type="ECO:0000313" key="14">
    <source>
        <dbReference type="EMBL" id="AVP25662.1"/>
    </source>
</evidence>
<evidence type="ECO:0000256" key="5">
    <source>
        <dbReference type="ARBA" id="ARBA00022692"/>
    </source>
</evidence>
<geneLocation type="mitochondrion" evidence="14"/>
<feature type="signal peptide" evidence="13">
    <location>
        <begin position="1"/>
        <end position="21"/>
    </location>
</feature>
<evidence type="ECO:0000256" key="13">
    <source>
        <dbReference type="SAM" id="SignalP"/>
    </source>
</evidence>
<name>A0A343VTE7_9NEOB</name>
<keyword evidence="4 12" id="KW-0138">CF(0)</keyword>
<evidence type="ECO:0000256" key="11">
    <source>
        <dbReference type="ARBA" id="ARBA00023310"/>
    </source>
</evidence>
<dbReference type="InterPro" id="IPR050635">
    <property type="entry name" value="ATPase_protein_8"/>
</dbReference>
<feature type="chain" id="PRO_5016930428" description="ATP synthase complex subunit 8" evidence="13">
    <location>
        <begin position="22"/>
        <end position="53"/>
    </location>
</feature>
<dbReference type="GO" id="GO:0031966">
    <property type="term" value="C:mitochondrial membrane"/>
    <property type="evidence" value="ECO:0007669"/>
    <property type="project" value="UniProtKB-SubCell"/>
</dbReference>
<organism evidence="14">
    <name type="scientific">Oreophryne sp. TNHC-GDC 18615</name>
    <dbReference type="NCBI Taxonomy" id="1933078"/>
    <lineage>
        <taxon>Eukaryota</taxon>
        <taxon>Metazoa</taxon>
        <taxon>Chordata</taxon>
        <taxon>Craniata</taxon>
        <taxon>Vertebrata</taxon>
        <taxon>Euteleostomi</taxon>
        <taxon>Amphibia</taxon>
        <taxon>Batrachia</taxon>
        <taxon>Anura</taxon>
        <taxon>Neobatrachia</taxon>
        <taxon>Microhyloidea</taxon>
        <taxon>Microhylidae</taxon>
        <taxon>Genyophryninae</taxon>
        <taxon>Oreophryne</taxon>
    </lineage>
</organism>
<dbReference type="PANTHER" id="PTHR39937:SF1">
    <property type="entry name" value="ATP SYNTHASE PROTEIN 8"/>
    <property type="match status" value="1"/>
</dbReference>
<comment type="subcellular location">
    <subcellularLocation>
        <location evidence="1 12">Mitochondrion membrane</location>
        <topology evidence="1 12">Single-pass membrane protein</topology>
    </subcellularLocation>
</comment>
<comment type="similarity">
    <text evidence="2 12">Belongs to the ATPase protein 8 family.</text>
</comment>
<dbReference type="InterPro" id="IPR001421">
    <property type="entry name" value="ATP8_metazoa"/>
</dbReference>
<proteinExistence type="inferred from homology"/>
<keyword evidence="7" id="KW-1133">Transmembrane helix</keyword>
<gene>
    <name evidence="14" type="primary">ATP8</name>
</gene>
<evidence type="ECO:0000256" key="6">
    <source>
        <dbReference type="ARBA" id="ARBA00022781"/>
    </source>
</evidence>
<dbReference type="GO" id="GO:0045259">
    <property type="term" value="C:proton-transporting ATP synthase complex"/>
    <property type="evidence" value="ECO:0007669"/>
    <property type="project" value="UniProtKB-KW"/>
</dbReference>
<protein>
    <recommendedName>
        <fullName evidence="12">ATP synthase complex subunit 8</fullName>
    </recommendedName>
</protein>
<keyword evidence="11" id="KW-0066">ATP synthesis</keyword>